<sequence>MPKIEYWGERIAGYVPALPELVTRHSEELCLFCAR</sequence>
<accession>A0A8S5N637</accession>
<reference evidence="1" key="1">
    <citation type="journal article" date="2021" name="Proc. Natl. Acad. Sci. U.S.A.">
        <title>A Catalog of Tens of Thousands of Viruses from Human Metagenomes Reveals Hidden Associations with Chronic Diseases.</title>
        <authorList>
            <person name="Tisza M.J."/>
            <person name="Buck C.B."/>
        </authorList>
    </citation>
    <scope>NUCLEOTIDE SEQUENCE</scope>
    <source>
        <strain evidence="1">CtWDo30</strain>
    </source>
</reference>
<evidence type="ECO:0000313" key="1">
    <source>
        <dbReference type="EMBL" id="DAD89768.1"/>
    </source>
</evidence>
<name>A0A8S5N637_9CAUD</name>
<proteinExistence type="predicted"/>
<protein>
    <submittedName>
        <fullName evidence="1">Uncharacterized protein</fullName>
    </submittedName>
</protein>
<dbReference type="EMBL" id="BK015068">
    <property type="protein sequence ID" value="DAD89768.1"/>
    <property type="molecule type" value="Genomic_DNA"/>
</dbReference>
<organism evidence="1">
    <name type="scientific">Siphoviridae sp. ctWDo30</name>
    <dbReference type="NCBI Taxonomy" id="2826360"/>
    <lineage>
        <taxon>Viruses</taxon>
        <taxon>Duplodnaviria</taxon>
        <taxon>Heunggongvirae</taxon>
        <taxon>Uroviricota</taxon>
        <taxon>Caudoviricetes</taxon>
    </lineage>
</organism>